<dbReference type="Proteomes" id="UP000752696">
    <property type="component" value="Unassembled WGS sequence"/>
</dbReference>
<gene>
    <name evidence="1" type="ORF">MHI_LOCUS899435</name>
</gene>
<organism evidence="1 2">
    <name type="scientific">Heterotrigona itama</name>
    <dbReference type="NCBI Taxonomy" id="395501"/>
    <lineage>
        <taxon>Eukaryota</taxon>
        <taxon>Metazoa</taxon>
        <taxon>Ecdysozoa</taxon>
        <taxon>Arthropoda</taxon>
        <taxon>Hexapoda</taxon>
        <taxon>Insecta</taxon>
        <taxon>Pterygota</taxon>
        <taxon>Neoptera</taxon>
        <taxon>Endopterygota</taxon>
        <taxon>Hymenoptera</taxon>
        <taxon>Apocrita</taxon>
        <taxon>Aculeata</taxon>
        <taxon>Apoidea</taxon>
        <taxon>Anthophila</taxon>
        <taxon>Apidae</taxon>
        <taxon>Heterotrigona</taxon>
    </lineage>
</organism>
<reference evidence="1" key="1">
    <citation type="submission" date="2020-07" db="EMBL/GenBank/DDBJ databases">
        <authorList>
            <person name="Nazaruddin N."/>
        </authorList>
    </citation>
    <scope>NUCLEOTIDE SEQUENCE</scope>
</reference>
<comment type="caution">
    <text evidence="1">The sequence shown here is derived from an EMBL/GenBank/DDBJ whole genome shotgun (WGS) entry which is preliminary data.</text>
</comment>
<dbReference type="AlphaFoldDB" id="A0A6V7HLW2"/>
<dbReference type="EMBL" id="CAJDYZ010011852">
    <property type="protein sequence ID" value="CAD1480162.1"/>
    <property type="molecule type" value="Genomic_DNA"/>
</dbReference>
<evidence type="ECO:0000313" key="1">
    <source>
        <dbReference type="EMBL" id="CAD1480162.1"/>
    </source>
</evidence>
<accession>A0A6V7HLW2</accession>
<keyword evidence="2" id="KW-1185">Reference proteome</keyword>
<sequence>DQRLQSDKFALISSVWDKFLQNSQNCCKLGVNITIDKQALSIKSQMTDLFNIYRIFAFCKKFVLTLPSCQVSSALEMHAKHFHNVLFPFRAIIARNQPVQRSTHCPISIGLTAHSYTVCHYHLASIEPKEGGSDVAIIKRRVKARRR</sequence>
<proteinExistence type="predicted"/>
<name>A0A6V7HLW2_9HYME</name>
<dbReference type="OrthoDB" id="8123139at2759"/>
<feature type="non-terminal residue" evidence="1">
    <location>
        <position position="1"/>
    </location>
</feature>
<protein>
    <submittedName>
        <fullName evidence="1">Uncharacterized protein</fullName>
    </submittedName>
</protein>
<evidence type="ECO:0000313" key="2">
    <source>
        <dbReference type="Proteomes" id="UP000752696"/>
    </source>
</evidence>
<feature type="non-terminal residue" evidence="1">
    <location>
        <position position="147"/>
    </location>
</feature>